<dbReference type="Proteomes" id="UP000887159">
    <property type="component" value="Unassembled WGS sequence"/>
</dbReference>
<evidence type="ECO:0000313" key="1">
    <source>
        <dbReference type="EMBL" id="GFY06919.1"/>
    </source>
</evidence>
<proteinExistence type="predicted"/>
<dbReference type="GO" id="GO:0003676">
    <property type="term" value="F:nucleic acid binding"/>
    <property type="evidence" value="ECO:0007669"/>
    <property type="project" value="InterPro"/>
</dbReference>
<evidence type="ECO:0008006" key="3">
    <source>
        <dbReference type="Google" id="ProtNLM"/>
    </source>
</evidence>
<dbReference type="AlphaFoldDB" id="A0A8X6VBW9"/>
<reference evidence="1" key="1">
    <citation type="submission" date="2020-08" db="EMBL/GenBank/DDBJ databases">
        <title>Multicomponent nature underlies the extraordinary mechanical properties of spider dragline silk.</title>
        <authorList>
            <person name="Kono N."/>
            <person name="Nakamura H."/>
            <person name="Mori M."/>
            <person name="Yoshida Y."/>
            <person name="Ohtoshi R."/>
            <person name="Malay A.D."/>
            <person name="Moran D.A.P."/>
            <person name="Tomita M."/>
            <person name="Numata K."/>
            <person name="Arakawa K."/>
        </authorList>
    </citation>
    <scope>NUCLEOTIDE SEQUENCE</scope>
</reference>
<name>A0A8X6VBW9_TRICX</name>
<organism evidence="1 2">
    <name type="scientific">Trichonephila clavipes</name>
    <name type="common">Golden silk orbweaver</name>
    <name type="synonym">Nephila clavipes</name>
    <dbReference type="NCBI Taxonomy" id="2585209"/>
    <lineage>
        <taxon>Eukaryota</taxon>
        <taxon>Metazoa</taxon>
        <taxon>Ecdysozoa</taxon>
        <taxon>Arthropoda</taxon>
        <taxon>Chelicerata</taxon>
        <taxon>Arachnida</taxon>
        <taxon>Araneae</taxon>
        <taxon>Araneomorphae</taxon>
        <taxon>Entelegynae</taxon>
        <taxon>Araneoidea</taxon>
        <taxon>Nephilidae</taxon>
        <taxon>Trichonephila</taxon>
    </lineage>
</organism>
<gene>
    <name evidence="1" type="primary">AVEN_272065_1</name>
    <name evidence="1" type="ORF">TNCV_4090211</name>
</gene>
<dbReference type="EMBL" id="BMAU01021265">
    <property type="protein sequence ID" value="GFY06919.1"/>
    <property type="molecule type" value="Genomic_DNA"/>
</dbReference>
<evidence type="ECO:0000313" key="2">
    <source>
        <dbReference type="Proteomes" id="UP000887159"/>
    </source>
</evidence>
<keyword evidence="2" id="KW-1185">Reference proteome</keyword>
<protein>
    <recommendedName>
        <fullName evidence="3">Transposase</fullName>
    </recommendedName>
</protein>
<dbReference type="Gene3D" id="3.30.420.10">
    <property type="entry name" value="Ribonuclease H-like superfamily/Ribonuclease H"/>
    <property type="match status" value="2"/>
</dbReference>
<dbReference type="PANTHER" id="PTHR47326:SF1">
    <property type="entry name" value="HTH PSQ-TYPE DOMAIN-CONTAINING PROTEIN"/>
    <property type="match status" value="1"/>
</dbReference>
<dbReference type="InterPro" id="IPR036397">
    <property type="entry name" value="RNaseH_sf"/>
</dbReference>
<comment type="caution">
    <text evidence="1">The sequence shown here is derived from an EMBL/GenBank/DDBJ whole genome shotgun (WGS) entry which is preliminary data.</text>
</comment>
<dbReference type="PANTHER" id="PTHR47326">
    <property type="entry name" value="TRANSPOSABLE ELEMENT TC3 TRANSPOSASE-LIKE PROTEIN"/>
    <property type="match status" value="1"/>
</dbReference>
<accession>A0A8X6VBW9</accession>
<sequence>MSARTVRRRLQQYGLSAQRTWLWLPLTLHHRQERLQCLQNQDDRIHVWRHSGEHTLAACIRLRHTGPSHSMMVWGAIEYTFWSPLVRIDDEASFHLTGYVNTRNCRLDATENPLASQSETLLPAKVTVWYRFKASFIIGPYFFEETGAFGPVTVTGQRYECLLSNHVILDLQQRVCGNGIIFLQDGTPPLIANPVKQRQKGYFGNSRVISLHFPTAWLHQ</sequence>